<dbReference type="InterPro" id="IPR029071">
    <property type="entry name" value="Ubiquitin-like_domsf"/>
</dbReference>
<dbReference type="Pfam" id="PF00788">
    <property type="entry name" value="RA"/>
    <property type="match status" value="2"/>
</dbReference>
<dbReference type="PROSITE" id="PS50200">
    <property type="entry name" value="RA"/>
    <property type="match status" value="1"/>
</dbReference>
<dbReference type="SUPFAM" id="SSF54236">
    <property type="entry name" value="Ubiquitin-like"/>
    <property type="match status" value="1"/>
</dbReference>
<organism evidence="4 5">
    <name type="scientific">Romanomermis culicivorax</name>
    <name type="common">Nematode worm</name>
    <dbReference type="NCBI Taxonomy" id="13658"/>
    <lineage>
        <taxon>Eukaryota</taxon>
        <taxon>Metazoa</taxon>
        <taxon>Ecdysozoa</taxon>
        <taxon>Nematoda</taxon>
        <taxon>Enoplea</taxon>
        <taxon>Dorylaimia</taxon>
        <taxon>Mermithida</taxon>
        <taxon>Mermithoidea</taxon>
        <taxon>Mermithidae</taxon>
        <taxon>Romanomermis</taxon>
    </lineage>
</organism>
<feature type="domain" description="Ras-associating" evidence="3">
    <location>
        <begin position="57"/>
        <end position="153"/>
    </location>
</feature>
<sequence>MTYHGYNEDCIRGPANNSYDQLERERTRLQLKAFIDDWNANRLDLFAINEPNDELEFHGVMRFYFQESGQKVATKCIRVSSTATVRAVVEALVEKFHPDMKMLTLPTYSLWEIHENGAVRERQMCPDEKPLLVQLNWHNDDREGRFLLKNDDDSFNVVQISEDKENDPKMKRKLSKRERKEQTKVEKLHRANSSTALNEKPAAKASDILYSQVPNTNFTRTISNPEIVMKKRRERKLEQKLKEITDDRADKIVSETLEKYGFDWKMDSDRYELVMIKEDKLRILENHDRPLLLLTTEDKNNTTTFHVRRRTNFPTTAVQTIESDHPKTLNSPPSKSPSKIPNGELLPATLEILSPQNEDEFINLLIRRIGFNETGGDQSFKLSPSYVIYMCCRRKLSTVETKSENDVDLLRLSDFLTKIVDTLHVTIQDYCHDALNLAFWTSNCAELLNFIRNDQALCRLSTPEPQESLIDVLEKAYQHLVVCFKLELRLCMPSMLKFDPSLCGSAALFSANRCDGVLQREQQAVHLEEDLELNMQLLIPDDGYSTDLIRGLTPGLKSFLDILLTTGLCRVIVSSHPNAMWNCHFKNQEQEQPPEYIQAPIVVKPIDPQNEFCLITIQKDANGGVGLSIVQGQSDQSQQDGIYVRKVMPNSAAFRDGRLKCGDQILAVNGQNIAGVSQEVVAQLIARSGHSVTFQVDKGAAYRNGLSAWLTADVVEERSSSPAVVAAQNFSLNGAVVNQMMENFKSKETFKPKETLHGHMDPVYTVKNDFVPHTTNVQTKITSPTLSKSFGSLTMKKTSPVVDAVVAESNQRPRVSPPKAPIAEPSEDDQLEVERIMLEELIRLETRPYSSLSIDQQNRYRALKHELDVKKMPISVENAPITSDYGERFSTNHILEDIIEPDYQMPEKAEIIDNKDLANLLEKRFVVDDGERKKIYVFEREQSVETDDCRRAQVLGAQEVYKDPRHERLKNLQQNYQTSHENMEKLSFKDKMKLFAKEVGEVTPPKDRLKSSSAQRDIEANVIKGVSK</sequence>
<evidence type="ECO:0000313" key="5">
    <source>
        <dbReference type="WBParaSite" id="nRc.2.0.1.t34382-RA"/>
    </source>
</evidence>
<dbReference type="SUPFAM" id="SSF50156">
    <property type="entry name" value="PDZ domain-like"/>
    <property type="match status" value="1"/>
</dbReference>
<dbReference type="InterPro" id="IPR036034">
    <property type="entry name" value="PDZ_sf"/>
</dbReference>
<dbReference type="Gene3D" id="2.30.42.10">
    <property type="match status" value="1"/>
</dbReference>
<dbReference type="PANTHER" id="PTHR10398:SF2">
    <property type="entry name" value="AFADIN"/>
    <property type="match status" value="1"/>
</dbReference>
<evidence type="ECO:0000259" key="2">
    <source>
        <dbReference type="PROSITE" id="PS50106"/>
    </source>
</evidence>
<accession>A0A915K918</accession>
<dbReference type="GO" id="GO:0007165">
    <property type="term" value="P:signal transduction"/>
    <property type="evidence" value="ECO:0007669"/>
    <property type="project" value="InterPro"/>
</dbReference>
<dbReference type="SMART" id="SM00314">
    <property type="entry name" value="RA"/>
    <property type="match status" value="1"/>
</dbReference>
<feature type="region of interest" description="Disordered" evidence="1">
    <location>
        <begin position="163"/>
        <end position="182"/>
    </location>
</feature>
<dbReference type="InterPro" id="IPR001478">
    <property type="entry name" value="PDZ"/>
</dbReference>
<dbReference type="PROSITE" id="PS50106">
    <property type="entry name" value="PDZ"/>
    <property type="match status" value="1"/>
</dbReference>
<protein>
    <submittedName>
        <fullName evidence="5">Afadin</fullName>
    </submittedName>
</protein>
<reference evidence="5" key="1">
    <citation type="submission" date="2022-11" db="UniProtKB">
        <authorList>
            <consortium name="WormBaseParasite"/>
        </authorList>
    </citation>
    <scope>IDENTIFICATION</scope>
</reference>
<evidence type="ECO:0000313" key="4">
    <source>
        <dbReference type="Proteomes" id="UP000887565"/>
    </source>
</evidence>
<feature type="region of interest" description="Disordered" evidence="1">
    <location>
        <begin position="808"/>
        <end position="828"/>
    </location>
</feature>
<dbReference type="InterPro" id="IPR028842">
    <property type="entry name" value="Afadin"/>
</dbReference>
<evidence type="ECO:0000256" key="1">
    <source>
        <dbReference type="SAM" id="MobiDB-lite"/>
    </source>
</evidence>
<feature type="domain" description="PDZ" evidence="2">
    <location>
        <begin position="614"/>
        <end position="700"/>
    </location>
</feature>
<proteinExistence type="predicted"/>
<keyword evidence="4" id="KW-1185">Reference proteome</keyword>
<evidence type="ECO:0000259" key="3">
    <source>
        <dbReference type="PROSITE" id="PS50200"/>
    </source>
</evidence>
<name>A0A915K918_ROMCU</name>
<dbReference type="AlphaFoldDB" id="A0A915K918"/>
<dbReference type="GO" id="GO:0032880">
    <property type="term" value="P:regulation of protein localization"/>
    <property type="evidence" value="ECO:0007669"/>
    <property type="project" value="TreeGrafter"/>
</dbReference>
<dbReference type="CDD" id="cd01782">
    <property type="entry name" value="RA1_Afadin"/>
    <property type="match status" value="1"/>
</dbReference>
<dbReference type="GO" id="GO:0005912">
    <property type="term" value="C:adherens junction"/>
    <property type="evidence" value="ECO:0007669"/>
    <property type="project" value="TreeGrafter"/>
</dbReference>
<dbReference type="SMART" id="SM00228">
    <property type="entry name" value="PDZ"/>
    <property type="match status" value="1"/>
</dbReference>
<dbReference type="InterPro" id="IPR000159">
    <property type="entry name" value="RA_dom"/>
</dbReference>
<dbReference type="Proteomes" id="UP000887565">
    <property type="component" value="Unplaced"/>
</dbReference>
<feature type="compositionally biased region" description="Low complexity" evidence="1">
    <location>
        <begin position="331"/>
        <end position="341"/>
    </location>
</feature>
<dbReference type="Pfam" id="PF00595">
    <property type="entry name" value="PDZ"/>
    <property type="match status" value="1"/>
</dbReference>
<feature type="region of interest" description="Disordered" evidence="1">
    <location>
        <begin position="321"/>
        <end position="341"/>
    </location>
</feature>
<dbReference type="Gene3D" id="3.10.20.90">
    <property type="entry name" value="Phosphatidylinositol 3-kinase Catalytic Subunit, Chain A, domain 1"/>
    <property type="match status" value="2"/>
</dbReference>
<dbReference type="PANTHER" id="PTHR10398">
    <property type="entry name" value="AFADIN"/>
    <property type="match status" value="1"/>
</dbReference>
<dbReference type="WBParaSite" id="nRc.2.0.1.t34382-RA">
    <property type="protein sequence ID" value="nRc.2.0.1.t34382-RA"/>
    <property type="gene ID" value="nRc.2.0.1.g34382"/>
</dbReference>
<dbReference type="GO" id="GO:0050839">
    <property type="term" value="F:cell adhesion molecule binding"/>
    <property type="evidence" value="ECO:0007669"/>
    <property type="project" value="TreeGrafter"/>
</dbReference>